<evidence type="ECO:0000313" key="8">
    <source>
        <dbReference type="EMBL" id="KLL10224.1"/>
    </source>
</evidence>
<comment type="subcellular location">
    <subcellularLocation>
        <location evidence="5">Cytoplasm</location>
    </subcellularLocation>
</comment>
<comment type="catalytic activity">
    <reaction evidence="5">
        <text>N-acetyl-L-glutamate 5-semialdehyde + phosphate + NADP(+) = N-acetyl-L-glutamyl 5-phosphate + NADPH + H(+)</text>
        <dbReference type="Rhea" id="RHEA:21588"/>
        <dbReference type="ChEBI" id="CHEBI:15378"/>
        <dbReference type="ChEBI" id="CHEBI:29123"/>
        <dbReference type="ChEBI" id="CHEBI:43474"/>
        <dbReference type="ChEBI" id="CHEBI:57783"/>
        <dbReference type="ChEBI" id="CHEBI:57936"/>
        <dbReference type="ChEBI" id="CHEBI:58349"/>
        <dbReference type="EC" id="1.2.1.38"/>
    </reaction>
</comment>
<dbReference type="PANTHER" id="PTHR32338">
    <property type="entry name" value="N-ACETYL-GAMMA-GLUTAMYL-PHOSPHATE REDUCTASE, CHLOROPLASTIC-RELATED-RELATED"/>
    <property type="match status" value="1"/>
</dbReference>
<feature type="active site" evidence="5 6">
    <location>
        <position position="146"/>
    </location>
</feature>
<dbReference type="InterPro" id="IPR058924">
    <property type="entry name" value="AGPR_dimerisation_dom"/>
</dbReference>
<keyword evidence="5" id="KW-0963">Cytoplasm</keyword>
<sequence length="353" mass="35911">MGMTAAVAGASGYAGGELLRLLLGHPELEIGPLAAGSSAGRDVTEVHPHLPDLAGRAFVDTSALTEADADIVFLALPHGASAAVAATLPAGVRVIDLGADHRLVDAEAWRRAYGGEHAGTWTYGMPELPAAREAIRASDRVAAPGCYPTAVTLALAPLLAAGLVETEDIVVVAASGTSGAGRSPKVNLLGSEVMSDLTAYKVGNHQHRPEILQALGGLVDTPVSMSFTTVLAPMPRGILATCTARLRGEGAGKGTEKDTEVTTDALRGALLTAYVDEPFVRVLPPGRWPHTSATLGGNAVHLQVTADEQAGRAVVVAAIDNLCKGAAGQALQCANLMLGLPESTGLTAQGVAP</sequence>
<comment type="function">
    <text evidence="5">Catalyzes the NADPH-dependent reduction of N-acetyl-5-glutamyl phosphate to yield N-acetyl-L-glutamate 5-semialdehyde.</text>
</comment>
<gene>
    <name evidence="5" type="primary">argC</name>
    <name evidence="8" type="ORF">FrCorBMG51_19485</name>
</gene>
<dbReference type="Gene3D" id="3.30.360.10">
    <property type="entry name" value="Dihydrodipicolinate Reductase, domain 2"/>
    <property type="match status" value="1"/>
</dbReference>
<dbReference type="PROSITE" id="PS01224">
    <property type="entry name" value="ARGC"/>
    <property type="match status" value="1"/>
</dbReference>
<evidence type="ECO:0000256" key="3">
    <source>
        <dbReference type="ARBA" id="ARBA00022857"/>
    </source>
</evidence>
<accession>A0ABR5F0J2</accession>
<keyword evidence="9" id="KW-1185">Reference proteome</keyword>
<reference evidence="8 9" key="1">
    <citation type="submission" date="2014-12" db="EMBL/GenBank/DDBJ databases">
        <title>Frankia sp. BMG5.1 draft genome.</title>
        <authorList>
            <person name="Gtari M."/>
            <person name="Ghodhbane-Gtari F."/>
            <person name="Nouioui I."/>
            <person name="Ktari A."/>
            <person name="Hezbri K."/>
            <person name="Mimouni W."/>
            <person name="Sbissi I."/>
            <person name="Ayari A."/>
            <person name="Yamanaka T."/>
            <person name="Normand P."/>
            <person name="Tisa L.S."/>
            <person name="Boudabous A."/>
        </authorList>
    </citation>
    <scope>NUCLEOTIDE SEQUENCE [LARGE SCALE GENOMIC DNA]</scope>
    <source>
        <strain evidence="8 9">BMG5.1</strain>
    </source>
</reference>
<dbReference type="SUPFAM" id="SSF55347">
    <property type="entry name" value="Glyceraldehyde-3-phosphate dehydrogenase-like, C-terminal domain"/>
    <property type="match status" value="1"/>
</dbReference>
<dbReference type="EMBL" id="JWIO01000039">
    <property type="protein sequence ID" value="KLL10224.1"/>
    <property type="molecule type" value="Genomic_DNA"/>
</dbReference>
<organism evidence="8 9">
    <name type="scientific">Protofrankia coriariae</name>
    <dbReference type="NCBI Taxonomy" id="1562887"/>
    <lineage>
        <taxon>Bacteria</taxon>
        <taxon>Bacillati</taxon>
        <taxon>Actinomycetota</taxon>
        <taxon>Actinomycetes</taxon>
        <taxon>Frankiales</taxon>
        <taxon>Frankiaceae</taxon>
        <taxon>Protofrankia</taxon>
    </lineage>
</organism>
<keyword evidence="3 5" id="KW-0521">NADP</keyword>
<comment type="caution">
    <text evidence="8">The sequence shown here is derived from an EMBL/GenBank/DDBJ whole genome shotgun (WGS) entry which is preliminary data.</text>
</comment>
<dbReference type="RefSeq" id="WP_047224473.1">
    <property type="nucleotide sequence ID" value="NZ_JWIO01000039.1"/>
</dbReference>
<keyword evidence="2 5" id="KW-0028">Amino-acid biosynthesis</keyword>
<dbReference type="SUPFAM" id="SSF51735">
    <property type="entry name" value="NAD(P)-binding Rossmann-fold domains"/>
    <property type="match status" value="1"/>
</dbReference>
<evidence type="ECO:0000256" key="4">
    <source>
        <dbReference type="ARBA" id="ARBA00023002"/>
    </source>
</evidence>
<dbReference type="Pfam" id="PF01118">
    <property type="entry name" value="Semialdhyde_dh"/>
    <property type="match status" value="1"/>
</dbReference>
<dbReference type="EC" id="1.2.1.38" evidence="5"/>
<evidence type="ECO:0000256" key="6">
    <source>
        <dbReference type="PROSITE-ProRule" id="PRU10010"/>
    </source>
</evidence>
<dbReference type="SMART" id="SM00859">
    <property type="entry name" value="Semialdhyde_dh"/>
    <property type="match status" value="1"/>
</dbReference>
<proteinExistence type="inferred from homology"/>
<name>A0ABR5F0J2_9ACTN</name>
<dbReference type="Proteomes" id="UP000035425">
    <property type="component" value="Unassembled WGS sequence"/>
</dbReference>
<feature type="domain" description="Semialdehyde dehydrogenase NAD-binding" evidence="7">
    <location>
        <begin position="4"/>
        <end position="136"/>
    </location>
</feature>
<evidence type="ECO:0000256" key="1">
    <source>
        <dbReference type="ARBA" id="ARBA00022571"/>
    </source>
</evidence>
<keyword evidence="1 5" id="KW-0055">Arginine biosynthesis</keyword>
<dbReference type="PANTHER" id="PTHR32338:SF10">
    <property type="entry name" value="N-ACETYL-GAMMA-GLUTAMYL-PHOSPHATE REDUCTASE, CHLOROPLASTIC-RELATED"/>
    <property type="match status" value="1"/>
</dbReference>
<comment type="pathway">
    <text evidence="5">Amino-acid biosynthesis; L-arginine biosynthesis; N(2)-acetyl-L-ornithine from L-glutamate: step 3/4.</text>
</comment>
<evidence type="ECO:0000256" key="2">
    <source>
        <dbReference type="ARBA" id="ARBA00022605"/>
    </source>
</evidence>
<keyword evidence="4 5" id="KW-0560">Oxidoreductase</keyword>
<evidence type="ECO:0000313" key="9">
    <source>
        <dbReference type="Proteomes" id="UP000035425"/>
    </source>
</evidence>
<dbReference type="CDD" id="cd23934">
    <property type="entry name" value="AGPR_1_C"/>
    <property type="match status" value="1"/>
</dbReference>
<dbReference type="HAMAP" id="MF_00150">
    <property type="entry name" value="ArgC_type1"/>
    <property type="match status" value="1"/>
</dbReference>
<evidence type="ECO:0000256" key="5">
    <source>
        <dbReference type="HAMAP-Rule" id="MF_00150"/>
    </source>
</evidence>
<dbReference type="CDD" id="cd24148">
    <property type="entry name" value="AGPR_1_actinobacAGPR_like"/>
    <property type="match status" value="1"/>
</dbReference>
<dbReference type="InterPro" id="IPR036291">
    <property type="entry name" value="NAD(P)-bd_dom_sf"/>
</dbReference>
<dbReference type="Pfam" id="PF22698">
    <property type="entry name" value="Semialdhyde_dhC_1"/>
    <property type="match status" value="1"/>
</dbReference>
<dbReference type="InterPro" id="IPR000534">
    <property type="entry name" value="Semialdehyde_DH_NAD-bd"/>
</dbReference>
<evidence type="ECO:0000259" key="7">
    <source>
        <dbReference type="SMART" id="SM00859"/>
    </source>
</evidence>
<comment type="similarity">
    <text evidence="5">Belongs to the NAGSA dehydrogenase family. Type 1 subfamily.</text>
</comment>
<dbReference type="Gene3D" id="3.40.50.720">
    <property type="entry name" value="NAD(P)-binding Rossmann-like Domain"/>
    <property type="match status" value="1"/>
</dbReference>
<dbReference type="InterPro" id="IPR023013">
    <property type="entry name" value="AGPR_AS"/>
</dbReference>
<dbReference type="InterPro" id="IPR000706">
    <property type="entry name" value="AGPR_type-1"/>
</dbReference>
<protein>
    <recommendedName>
        <fullName evidence="5">N-acetyl-gamma-glutamyl-phosphate reductase</fullName>
        <shortName evidence="5">AGPR</shortName>
        <ecNumber evidence="5">1.2.1.38</ecNumber>
    </recommendedName>
    <alternativeName>
        <fullName evidence="5">N-acetyl-glutamate semialdehyde dehydrogenase</fullName>
        <shortName evidence="5">NAGSA dehydrogenase</shortName>
    </alternativeName>
</protein>
<dbReference type="InterPro" id="IPR050085">
    <property type="entry name" value="AGPR"/>
</dbReference>
<dbReference type="NCBIfam" id="TIGR01850">
    <property type="entry name" value="argC"/>
    <property type="match status" value="1"/>
</dbReference>